<dbReference type="InterPro" id="IPR005771">
    <property type="entry name" value="GalU_uridylyltTrfase_bac/arc"/>
</dbReference>
<evidence type="ECO:0000256" key="3">
    <source>
        <dbReference type="ARBA" id="ARBA00022679"/>
    </source>
</evidence>
<evidence type="ECO:0000259" key="6">
    <source>
        <dbReference type="Pfam" id="PF00483"/>
    </source>
</evidence>
<reference evidence="7 8" key="1">
    <citation type="journal article" date="2020" name="Biotechnol. Biofuels">
        <title>New insights from the biogas microbiome by comprehensive genome-resolved metagenomics of nearly 1600 species originating from multiple anaerobic digesters.</title>
        <authorList>
            <person name="Campanaro S."/>
            <person name="Treu L."/>
            <person name="Rodriguez-R L.M."/>
            <person name="Kovalovszki A."/>
            <person name="Ziels R.M."/>
            <person name="Maus I."/>
            <person name="Zhu X."/>
            <person name="Kougias P.G."/>
            <person name="Basile A."/>
            <person name="Luo G."/>
            <person name="Schluter A."/>
            <person name="Konstantinidis K.T."/>
            <person name="Angelidaki I."/>
        </authorList>
    </citation>
    <scope>NUCLEOTIDE SEQUENCE [LARGE SCALE GENOMIC DNA]</scope>
    <source>
        <strain evidence="7">AS27yjCOA_202</strain>
    </source>
</reference>
<accession>A0A7X9HSJ9</accession>
<dbReference type="PANTHER" id="PTHR43197">
    <property type="entry name" value="UTP--GLUCOSE-1-PHOSPHATE URIDYLYLTRANSFERASE"/>
    <property type="match status" value="1"/>
</dbReference>
<dbReference type="Proteomes" id="UP000590542">
    <property type="component" value="Unassembled WGS sequence"/>
</dbReference>
<evidence type="ECO:0000256" key="5">
    <source>
        <dbReference type="ARBA" id="ARBA00048128"/>
    </source>
</evidence>
<dbReference type="GO" id="GO:0003983">
    <property type="term" value="F:UTP:glucose-1-phosphate uridylyltransferase activity"/>
    <property type="evidence" value="ECO:0007669"/>
    <property type="project" value="UniProtKB-EC"/>
</dbReference>
<dbReference type="EC" id="2.7.7.9" evidence="2"/>
<sequence>MSKKITKAVITAGGLGTRFLPATKSIPKEMLPIIDKPIIHYLVEELALSGIKEVIIITRPGFSTFNEYFKEEKELIKKLQKSGKKELANTLKSITKMCKVTLKTQNAELPYGNASPMLAAEEFINKGESFVYMFGDDLTLCKVPATKQMIDVFIKQKAKAVLAVQKVPREEVNLYGVVSYKKNASYKYEIDNLIEKPSVEEAPSQMAQFGRFVFSYDVIEEAKHTTLGKGNELWVADVLNKMAHEGKKVIAQPVKGEWLTTGDPLRFIKTTLKFAVKRPEIKKDLLEFIKEEFK</sequence>
<name>A0A7X9HSJ9_UNCKA</name>
<comment type="catalytic activity">
    <reaction evidence="5">
        <text>alpha-D-glucose 1-phosphate + UTP + H(+) = UDP-alpha-D-glucose + diphosphate</text>
        <dbReference type="Rhea" id="RHEA:19889"/>
        <dbReference type="ChEBI" id="CHEBI:15378"/>
        <dbReference type="ChEBI" id="CHEBI:33019"/>
        <dbReference type="ChEBI" id="CHEBI:46398"/>
        <dbReference type="ChEBI" id="CHEBI:58601"/>
        <dbReference type="ChEBI" id="CHEBI:58885"/>
        <dbReference type="EC" id="2.7.7.9"/>
    </reaction>
</comment>
<evidence type="ECO:0000256" key="2">
    <source>
        <dbReference type="ARBA" id="ARBA00012415"/>
    </source>
</evidence>
<protein>
    <recommendedName>
        <fullName evidence="2">UTP--glucose-1-phosphate uridylyltransferase</fullName>
        <ecNumber evidence="2">2.7.7.9</ecNumber>
    </recommendedName>
</protein>
<feature type="domain" description="Nucleotidyl transferase" evidence="6">
    <location>
        <begin position="7"/>
        <end position="271"/>
    </location>
</feature>
<dbReference type="Pfam" id="PF00483">
    <property type="entry name" value="NTP_transferase"/>
    <property type="match status" value="1"/>
</dbReference>
<evidence type="ECO:0000313" key="7">
    <source>
        <dbReference type="EMBL" id="NMB91551.1"/>
    </source>
</evidence>
<comment type="similarity">
    <text evidence="1">Belongs to the UDPGP type 2 family.</text>
</comment>
<dbReference type="GO" id="GO:0006011">
    <property type="term" value="P:UDP-alpha-D-glucose metabolic process"/>
    <property type="evidence" value="ECO:0007669"/>
    <property type="project" value="InterPro"/>
</dbReference>
<dbReference type="PANTHER" id="PTHR43197:SF1">
    <property type="entry name" value="UTP--GLUCOSE-1-PHOSPHATE URIDYLYLTRANSFERASE"/>
    <property type="match status" value="1"/>
</dbReference>
<dbReference type="Gene3D" id="3.90.550.10">
    <property type="entry name" value="Spore Coat Polysaccharide Biosynthesis Protein SpsA, Chain A"/>
    <property type="match status" value="1"/>
</dbReference>
<proteinExistence type="inferred from homology"/>
<dbReference type="SUPFAM" id="SSF53448">
    <property type="entry name" value="Nucleotide-diphospho-sugar transferases"/>
    <property type="match status" value="1"/>
</dbReference>
<comment type="caution">
    <text evidence="7">The sequence shown here is derived from an EMBL/GenBank/DDBJ whole genome shotgun (WGS) entry which is preliminary data.</text>
</comment>
<dbReference type="InterPro" id="IPR029044">
    <property type="entry name" value="Nucleotide-diphossugar_trans"/>
</dbReference>
<keyword evidence="3 7" id="KW-0808">Transferase</keyword>
<dbReference type="InterPro" id="IPR005835">
    <property type="entry name" value="NTP_transferase_dom"/>
</dbReference>
<keyword evidence="4 7" id="KW-0548">Nucleotidyltransferase</keyword>
<gene>
    <name evidence="7" type="ORF">GYA37_01730</name>
</gene>
<evidence type="ECO:0000256" key="4">
    <source>
        <dbReference type="ARBA" id="ARBA00022695"/>
    </source>
</evidence>
<evidence type="ECO:0000256" key="1">
    <source>
        <dbReference type="ARBA" id="ARBA00006890"/>
    </source>
</evidence>
<dbReference type="AlphaFoldDB" id="A0A7X9HSJ9"/>
<evidence type="ECO:0000313" key="8">
    <source>
        <dbReference type="Proteomes" id="UP000590542"/>
    </source>
</evidence>
<organism evidence="7 8">
    <name type="scientific">candidate division WWE3 bacterium</name>
    <dbReference type="NCBI Taxonomy" id="2053526"/>
    <lineage>
        <taxon>Bacteria</taxon>
        <taxon>Katanobacteria</taxon>
    </lineage>
</organism>
<dbReference type="EMBL" id="JAAZNV010000006">
    <property type="protein sequence ID" value="NMB91551.1"/>
    <property type="molecule type" value="Genomic_DNA"/>
</dbReference>